<evidence type="ECO:0000256" key="6">
    <source>
        <dbReference type="ARBA" id="ARBA00023251"/>
    </source>
</evidence>
<comment type="similarity">
    <text evidence="2">Belongs to the ABC transporter superfamily.</text>
</comment>
<name>A0AB38VPR0_9CORY</name>
<dbReference type="GO" id="GO:0005524">
    <property type="term" value="F:ATP binding"/>
    <property type="evidence" value="ECO:0007669"/>
    <property type="project" value="UniProtKB-KW"/>
</dbReference>
<organism evidence="8 9">
    <name type="scientific">Corynebacterium kutscheri</name>
    <dbReference type="NCBI Taxonomy" id="35755"/>
    <lineage>
        <taxon>Bacteria</taxon>
        <taxon>Bacillati</taxon>
        <taxon>Actinomycetota</taxon>
        <taxon>Actinomycetes</taxon>
        <taxon>Mycobacteriales</taxon>
        <taxon>Corynebacteriaceae</taxon>
        <taxon>Corynebacterium</taxon>
    </lineage>
</organism>
<evidence type="ECO:0000313" key="8">
    <source>
        <dbReference type="EMBL" id="VEH04958.1"/>
    </source>
</evidence>
<evidence type="ECO:0000256" key="1">
    <source>
        <dbReference type="ARBA" id="ARBA00004202"/>
    </source>
</evidence>
<evidence type="ECO:0000313" key="9">
    <source>
        <dbReference type="Proteomes" id="UP000271380"/>
    </source>
</evidence>
<dbReference type="GO" id="GO:0005886">
    <property type="term" value="C:plasma membrane"/>
    <property type="evidence" value="ECO:0007669"/>
    <property type="project" value="UniProtKB-SubCell"/>
</dbReference>
<comment type="subcellular location">
    <subcellularLocation>
        <location evidence="1">Cell membrane</location>
        <topology evidence="1">Peripheral membrane protein</topology>
    </subcellularLocation>
</comment>
<keyword evidence="5 8" id="KW-0067">ATP-binding</keyword>
<dbReference type="InterPro" id="IPR003593">
    <property type="entry name" value="AAA+_ATPase"/>
</dbReference>
<proteinExistence type="inferred from homology"/>
<evidence type="ECO:0000256" key="3">
    <source>
        <dbReference type="ARBA" id="ARBA00022448"/>
    </source>
</evidence>
<dbReference type="PROSITE" id="PS50893">
    <property type="entry name" value="ABC_TRANSPORTER_2"/>
    <property type="match status" value="1"/>
</dbReference>
<accession>A0AB38VPR0</accession>
<dbReference type="EMBL" id="LR134377">
    <property type="protein sequence ID" value="VEH04958.1"/>
    <property type="molecule type" value="Genomic_DNA"/>
</dbReference>
<dbReference type="InterPro" id="IPR027417">
    <property type="entry name" value="P-loop_NTPase"/>
</dbReference>
<dbReference type="AlphaFoldDB" id="A0AB38VPR0"/>
<dbReference type="PANTHER" id="PTHR42711:SF5">
    <property type="entry name" value="ABC TRANSPORTER ATP-BINDING PROTEIN NATA"/>
    <property type="match status" value="1"/>
</dbReference>
<keyword evidence="8" id="KW-0378">Hydrolase</keyword>
<keyword evidence="4" id="KW-0547">Nucleotide-binding</keyword>
<sequence length="326" mass="34641">MPPLLLAHNLRREFDNGSFIAVDDVSLAVQPGTIHALLGSNGAGKTTTLRMCSTLLRPTSGSVLIDGIDAVAYPRTACKRIGLVLGGSLGFYPRASARDNLLFFADLAGVSSAERKTRVDNALERVSLSQDAQKKAAEFSTGMFQRLHIARAILGQPPLLLLDEPTSGLDPDVALRVRDLIRELANEGVGVLLTSHAMGEVEELADEISLLGAGKIAVTGQVSDIAAFAGITTTSTFTMPAQAANLADPLAKALTAAVGEEVVVKQRGYASHWNITVFWPMITNNHNEELLLAALDSLQAAQPEALVTRPALLEEAYLAVAERLAR</sequence>
<keyword evidence="6" id="KW-0046">Antibiotic resistance</keyword>
<evidence type="ECO:0000256" key="5">
    <source>
        <dbReference type="ARBA" id="ARBA00022840"/>
    </source>
</evidence>
<evidence type="ECO:0000259" key="7">
    <source>
        <dbReference type="PROSITE" id="PS50893"/>
    </source>
</evidence>
<dbReference type="GO" id="GO:0016887">
    <property type="term" value="F:ATP hydrolysis activity"/>
    <property type="evidence" value="ECO:0007669"/>
    <property type="project" value="InterPro"/>
</dbReference>
<gene>
    <name evidence="8" type="primary">drrA_1</name>
    <name evidence="8" type="ORF">NCTC949_00357</name>
</gene>
<evidence type="ECO:0000256" key="4">
    <source>
        <dbReference type="ARBA" id="ARBA00022741"/>
    </source>
</evidence>
<reference evidence="8 9" key="1">
    <citation type="submission" date="2018-12" db="EMBL/GenBank/DDBJ databases">
        <authorList>
            <consortium name="Pathogen Informatics"/>
        </authorList>
    </citation>
    <scope>NUCLEOTIDE SEQUENCE [LARGE SCALE GENOMIC DNA]</scope>
    <source>
        <strain evidence="8 9">NCTC949</strain>
    </source>
</reference>
<dbReference type="Gene3D" id="3.40.50.300">
    <property type="entry name" value="P-loop containing nucleotide triphosphate hydrolases"/>
    <property type="match status" value="1"/>
</dbReference>
<dbReference type="EC" id="3.6.3.-" evidence="8"/>
<dbReference type="Pfam" id="PF00005">
    <property type="entry name" value="ABC_tran"/>
    <property type="match status" value="1"/>
</dbReference>
<keyword evidence="3" id="KW-0813">Transport</keyword>
<dbReference type="Proteomes" id="UP000271380">
    <property type="component" value="Chromosome"/>
</dbReference>
<feature type="domain" description="ABC transporter" evidence="7">
    <location>
        <begin position="5"/>
        <end position="238"/>
    </location>
</feature>
<dbReference type="SMART" id="SM00382">
    <property type="entry name" value="AAA"/>
    <property type="match status" value="1"/>
</dbReference>
<protein>
    <submittedName>
        <fullName evidence="8">ABC transporter ATP-binding protein</fullName>
        <ecNumber evidence="8">3.6.3.-</ecNumber>
    </submittedName>
</protein>
<dbReference type="PANTHER" id="PTHR42711">
    <property type="entry name" value="ABC TRANSPORTER ATP-BINDING PROTEIN"/>
    <property type="match status" value="1"/>
</dbReference>
<dbReference type="SUPFAM" id="SSF52540">
    <property type="entry name" value="P-loop containing nucleoside triphosphate hydrolases"/>
    <property type="match status" value="1"/>
</dbReference>
<evidence type="ECO:0000256" key="2">
    <source>
        <dbReference type="ARBA" id="ARBA00005417"/>
    </source>
</evidence>
<dbReference type="InterPro" id="IPR003439">
    <property type="entry name" value="ABC_transporter-like_ATP-bd"/>
</dbReference>
<dbReference type="RefSeq" id="WP_126316352.1">
    <property type="nucleotide sequence ID" value="NZ_LR134377.1"/>
</dbReference>
<dbReference type="GO" id="GO:0046677">
    <property type="term" value="P:response to antibiotic"/>
    <property type="evidence" value="ECO:0007669"/>
    <property type="project" value="UniProtKB-KW"/>
</dbReference>
<dbReference type="InterPro" id="IPR050763">
    <property type="entry name" value="ABC_transporter_ATP-binding"/>
</dbReference>